<sequence>MRTKMIRLVILLLGSILMSQFIAVPSVMADSYGKTIYVSSPREVGIDEMDVNTFPSSDITITNIRVKNGAQFVINLNNIADLKRISNLSGGNLIGNNEKVAVANAGRVSFVYYTQTSGGNEQGYLVFAYVNYYGVLQYQGSDAPASIDVTLDNQ</sequence>
<accession>A0A3P1YJU3</accession>
<evidence type="ECO:0000313" key="2">
    <source>
        <dbReference type="Proteomes" id="UP000279860"/>
    </source>
</evidence>
<dbReference type="AlphaFoldDB" id="A0A3P1YJU3"/>
<proteinExistence type="predicted"/>
<dbReference type="EMBL" id="RQYN01000136">
    <property type="protein sequence ID" value="RRD69123.1"/>
    <property type="molecule type" value="Genomic_DNA"/>
</dbReference>
<protein>
    <submittedName>
        <fullName evidence="1">Uncharacterized protein</fullName>
    </submittedName>
</protein>
<gene>
    <name evidence="1" type="ORF">EII41_13640</name>
</gene>
<dbReference type="Proteomes" id="UP000279860">
    <property type="component" value="Unassembled WGS sequence"/>
</dbReference>
<dbReference type="RefSeq" id="WP_148091765.1">
    <property type="nucleotide sequence ID" value="NZ_RQYN01000136.1"/>
</dbReference>
<evidence type="ECO:0000313" key="1">
    <source>
        <dbReference type="EMBL" id="RRD69123.1"/>
    </source>
</evidence>
<feature type="non-terminal residue" evidence="1">
    <location>
        <position position="154"/>
    </location>
</feature>
<name>A0A3P1YJU3_TANFO</name>
<comment type="caution">
    <text evidence="1">The sequence shown here is derived from an EMBL/GenBank/DDBJ whole genome shotgun (WGS) entry which is preliminary data.</text>
</comment>
<organism evidence="1 2">
    <name type="scientific">Tannerella forsythia</name>
    <name type="common">Bacteroides forsythus</name>
    <dbReference type="NCBI Taxonomy" id="28112"/>
    <lineage>
        <taxon>Bacteria</taxon>
        <taxon>Pseudomonadati</taxon>
        <taxon>Bacteroidota</taxon>
        <taxon>Bacteroidia</taxon>
        <taxon>Bacteroidales</taxon>
        <taxon>Tannerellaceae</taxon>
        <taxon>Tannerella</taxon>
    </lineage>
</organism>
<reference evidence="1 2" key="1">
    <citation type="submission" date="2018-11" db="EMBL/GenBank/DDBJ databases">
        <title>Genomes From Bacteria Associated with the Canine Oral Cavity: a Test Case for Automated Genome-Based Taxonomic Assignment.</title>
        <authorList>
            <person name="Coil D.A."/>
            <person name="Jospin G."/>
            <person name="Darling A.E."/>
            <person name="Wallis C."/>
            <person name="Davis I.J."/>
            <person name="Harris S."/>
            <person name="Eisen J.A."/>
            <person name="Holcombe L.J."/>
            <person name="O'Flynn C."/>
        </authorList>
    </citation>
    <scope>NUCLEOTIDE SEQUENCE [LARGE SCALE GENOMIC DNA]</scope>
    <source>
        <strain evidence="1 2">OH1426_COT-023</strain>
    </source>
</reference>